<feature type="domain" description="SH2" evidence="3">
    <location>
        <begin position="47"/>
        <end position="118"/>
    </location>
</feature>
<dbReference type="AlphaFoldDB" id="A0A2G5UNT8"/>
<evidence type="ECO:0000313" key="5">
    <source>
        <dbReference type="Proteomes" id="UP000230233"/>
    </source>
</evidence>
<dbReference type="Gene3D" id="2.60.40.10">
    <property type="entry name" value="Immunoglobulins"/>
    <property type="match status" value="1"/>
</dbReference>
<evidence type="ECO:0000313" key="4">
    <source>
        <dbReference type="EMBL" id="PIC41011.1"/>
    </source>
</evidence>
<evidence type="ECO:0000259" key="3">
    <source>
        <dbReference type="PROSITE" id="PS50001"/>
    </source>
</evidence>
<dbReference type="FunFam" id="2.60.40.10:FF:002024">
    <property type="entry name" value="Sperm-specific class P protein 19"/>
    <property type="match status" value="1"/>
</dbReference>
<dbReference type="EMBL" id="PDUG01000003">
    <property type="protein sequence ID" value="PIC41011.1"/>
    <property type="molecule type" value="Genomic_DNA"/>
</dbReference>
<dbReference type="PANTHER" id="PTHR22947:SF19">
    <property type="entry name" value="3-DEOXY-7-PHOSPHOHEPTULONATE SYNTHASE-RELATED"/>
    <property type="match status" value="1"/>
</dbReference>
<dbReference type="Proteomes" id="UP000230233">
    <property type="component" value="Chromosome III"/>
</dbReference>
<feature type="compositionally biased region" description="Basic residues" evidence="2">
    <location>
        <begin position="166"/>
        <end position="180"/>
    </location>
</feature>
<keyword evidence="1" id="KW-0727">SH2 domain</keyword>
<dbReference type="Pfam" id="PF00017">
    <property type="entry name" value="SH2"/>
    <property type="match status" value="1"/>
</dbReference>
<proteinExistence type="predicted"/>
<dbReference type="CDD" id="cd00173">
    <property type="entry name" value="SH2"/>
    <property type="match status" value="1"/>
</dbReference>
<reference evidence="5" key="1">
    <citation type="submission" date="2017-10" db="EMBL/GenBank/DDBJ databases">
        <title>Rapid genome shrinkage in a self-fertile nematode reveals novel sperm competition proteins.</title>
        <authorList>
            <person name="Yin D."/>
            <person name="Schwarz E.M."/>
            <person name="Thomas C.G."/>
            <person name="Felde R.L."/>
            <person name="Korf I.F."/>
            <person name="Cutter A.D."/>
            <person name="Schartner C.M."/>
            <person name="Ralston E.J."/>
            <person name="Meyer B.J."/>
            <person name="Haag E.S."/>
        </authorList>
    </citation>
    <scope>NUCLEOTIDE SEQUENCE [LARGE SCALE GENOMIC DNA]</scope>
    <source>
        <strain evidence="5">JU1422</strain>
    </source>
</reference>
<feature type="compositionally biased region" description="Polar residues" evidence="2">
    <location>
        <begin position="1"/>
        <end position="15"/>
    </location>
</feature>
<feature type="region of interest" description="Disordered" evidence="2">
    <location>
        <begin position="139"/>
        <end position="229"/>
    </location>
</feature>
<evidence type="ECO:0000256" key="2">
    <source>
        <dbReference type="SAM" id="MobiDB-lite"/>
    </source>
</evidence>
<gene>
    <name evidence="4" type="primary">Cnig_chr_III.g8578</name>
    <name evidence="4" type="ORF">B9Z55_008578</name>
</gene>
<dbReference type="InterPro" id="IPR036860">
    <property type="entry name" value="SH2_dom_sf"/>
</dbReference>
<dbReference type="OrthoDB" id="264603at2759"/>
<dbReference type="SUPFAM" id="SSF55550">
    <property type="entry name" value="SH2 domain"/>
    <property type="match status" value="1"/>
</dbReference>
<accession>A0A2G5UNT8</accession>
<dbReference type="PROSITE" id="PS50001">
    <property type="entry name" value="SH2"/>
    <property type="match status" value="1"/>
</dbReference>
<dbReference type="InterPro" id="IPR000980">
    <property type="entry name" value="SH2"/>
</dbReference>
<dbReference type="InterPro" id="IPR013783">
    <property type="entry name" value="Ig-like_fold"/>
</dbReference>
<dbReference type="Pfam" id="PF00635">
    <property type="entry name" value="Motile_Sperm"/>
    <property type="match status" value="1"/>
</dbReference>
<feature type="compositionally biased region" description="Low complexity" evidence="2">
    <location>
        <begin position="141"/>
        <end position="151"/>
    </location>
</feature>
<evidence type="ECO:0000256" key="1">
    <source>
        <dbReference type="PROSITE-ProRule" id="PRU00191"/>
    </source>
</evidence>
<dbReference type="STRING" id="1611254.A0A2G5UNT8"/>
<feature type="region of interest" description="Disordered" evidence="2">
    <location>
        <begin position="1"/>
        <end position="26"/>
    </location>
</feature>
<dbReference type="Gene3D" id="3.30.505.10">
    <property type="entry name" value="SH2 domain"/>
    <property type="match status" value="1"/>
</dbReference>
<protein>
    <recommendedName>
        <fullName evidence="3">SH2 domain-containing protein</fullName>
    </recommendedName>
</protein>
<dbReference type="SMART" id="SM00252">
    <property type="entry name" value="SH2"/>
    <property type="match status" value="1"/>
</dbReference>
<dbReference type="SUPFAM" id="SSF49354">
    <property type="entry name" value="PapD-like"/>
    <property type="match status" value="1"/>
</dbReference>
<dbReference type="PANTHER" id="PTHR22947">
    <property type="entry name" value="MAJOR SPERM PROTEIN"/>
    <property type="match status" value="1"/>
</dbReference>
<comment type="caution">
    <text evidence="4">The sequence shown here is derived from an EMBL/GenBank/DDBJ whole genome shotgun (WGS) entry which is preliminary data.</text>
</comment>
<dbReference type="InterPro" id="IPR000535">
    <property type="entry name" value="MSP_dom"/>
</dbReference>
<organism evidence="4 5">
    <name type="scientific">Caenorhabditis nigoni</name>
    <dbReference type="NCBI Taxonomy" id="1611254"/>
    <lineage>
        <taxon>Eukaryota</taxon>
        <taxon>Metazoa</taxon>
        <taxon>Ecdysozoa</taxon>
        <taxon>Nematoda</taxon>
        <taxon>Chromadorea</taxon>
        <taxon>Rhabditida</taxon>
        <taxon>Rhabditina</taxon>
        <taxon>Rhabditomorpha</taxon>
        <taxon>Rhabditoidea</taxon>
        <taxon>Rhabditidae</taxon>
        <taxon>Peloderinae</taxon>
        <taxon>Caenorhabditis</taxon>
    </lineage>
</organism>
<keyword evidence="5" id="KW-1185">Reference proteome</keyword>
<name>A0A2G5UNT8_9PELO</name>
<dbReference type="InterPro" id="IPR051774">
    <property type="entry name" value="Sperm-specific_class_P"/>
</dbReference>
<dbReference type="InterPro" id="IPR008962">
    <property type="entry name" value="PapD-like_sf"/>
</dbReference>
<sequence length="369" mass="40430">MPSHSTNVRPASAQNPPRIDNNEVARNPETERAIARIQPEGSFSNAWFHGDSTKENADNLLKESIVGSFLAWKSSPTQFFLSILTTERNPHHIPIQRRDNGDLCVQNQVFKSLSEVVRNCPPAVYPIVTSGGPIQVSIPRNNNTNDNNSNDPAAVANRPAGGRANRVPRVRQTHQKTRTQAHKDLVQRTQQTGRFSRIRKLLSNETSNPPPPTAGQVPPTAPHGTTNNQAAENRPMLFLTVDPPACTVPAAGGTSVHKLVNGGEEKMIFKIKTTNNNEYRIFGFVDPSGSKDLTTTSAAGAPKEDRLVIYFAVVPAAATDAQAAVAAVTPAGTVTIPTYLPNLFFFWDNFPVPYKYPITFIYQNYAKKE</sequence>